<feature type="transmembrane region" description="Helical" evidence="1">
    <location>
        <begin position="29"/>
        <end position="50"/>
    </location>
</feature>
<feature type="transmembrane region" description="Helical" evidence="1">
    <location>
        <begin position="56"/>
        <end position="78"/>
    </location>
</feature>
<reference evidence="2" key="2">
    <citation type="submission" date="2021-04" db="EMBL/GenBank/DDBJ databases">
        <authorList>
            <person name="Gilroy R."/>
        </authorList>
    </citation>
    <scope>NUCLEOTIDE SEQUENCE</scope>
    <source>
        <strain evidence="2">ChiGjej1B1-98</strain>
    </source>
</reference>
<keyword evidence="1" id="KW-0812">Transmembrane</keyword>
<protein>
    <submittedName>
        <fullName evidence="2">DUF4191 domain-containing protein</fullName>
    </submittedName>
</protein>
<dbReference type="AlphaFoldDB" id="A0A9D1YTZ0"/>
<dbReference type="Proteomes" id="UP000824005">
    <property type="component" value="Unassembled WGS sequence"/>
</dbReference>
<keyword evidence="1" id="KW-1133">Transmembrane helix</keyword>
<evidence type="ECO:0000256" key="1">
    <source>
        <dbReference type="SAM" id="Phobius"/>
    </source>
</evidence>
<comment type="caution">
    <text evidence="2">The sequence shown here is derived from an EMBL/GenBank/DDBJ whole genome shotgun (WGS) entry which is preliminary data.</text>
</comment>
<reference evidence="2" key="1">
    <citation type="journal article" date="2021" name="PeerJ">
        <title>Extensive microbial diversity within the chicken gut microbiome revealed by metagenomics and culture.</title>
        <authorList>
            <person name="Gilroy R."/>
            <person name="Ravi A."/>
            <person name="Getino M."/>
            <person name="Pursley I."/>
            <person name="Horton D.L."/>
            <person name="Alikhan N.F."/>
            <person name="Baker D."/>
            <person name="Gharbi K."/>
            <person name="Hall N."/>
            <person name="Watson M."/>
            <person name="Adriaenssens E.M."/>
            <person name="Foster-Nyarko E."/>
            <person name="Jarju S."/>
            <person name="Secka A."/>
            <person name="Antonio M."/>
            <person name="Oren A."/>
            <person name="Chaudhuri R.R."/>
            <person name="La Ragione R."/>
            <person name="Hildebrand F."/>
            <person name="Pallen M.J."/>
        </authorList>
    </citation>
    <scope>NUCLEOTIDE SEQUENCE</scope>
    <source>
        <strain evidence="2">ChiGjej1B1-98</strain>
    </source>
</reference>
<sequence>MARNDQGKEPGRLKTMWQVFKMTRRLDKLALPLMIVAFLAPVVLVTTSTLVFNDSLFIQILWIVTSIFVGFLLAMIVMSRRAERAALKQMEGRPGAVGSILKSGLRGTWRTSEMPVGVNPKTQDAIYRAVGRCGIVLIVEGVKSRTERMLREQQTQLARTVKNVPVHILHIGPESDLQLGGLTKAMKKLPKQLSKPEVIQVANRLSSMGNLNLPIPKGIDPRRVRPGRPR</sequence>
<name>A0A9D1YTZ0_9MICO</name>
<dbReference type="EMBL" id="DXDC01000131">
    <property type="protein sequence ID" value="HIY65530.1"/>
    <property type="molecule type" value="Genomic_DNA"/>
</dbReference>
<proteinExistence type="predicted"/>
<evidence type="ECO:0000313" key="3">
    <source>
        <dbReference type="Proteomes" id="UP000824005"/>
    </source>
</evidence>
<accession>A0A9D1YTZ0</accession>
<organism evidence="2 3">
    <name type="scientific">Candidatus Agrococcus pullicola</name>
    <dbReference type="NCBI Taxonomy" id="2838429"/>
    <lineage>
        <taxon>Bacteria</taxon>
        <taxon>Bacillati</taxon>
        <taxon>Actinomycetota</taxon>
        <taxon>Actinomycetes</taxon>
        <taxon>Micrococcales</taxon>
        <taxon>Microbacteriaceae</taxon>
        <taxon>Agrococcus</taxon>
    </lineage>
</organism>
<dbReference type="InterPro" id="IPR025445">
    <property type="entry name" value="DUF4191"/>
</dbReference>
<evidence type="ECO:0000313" key="2">
    <source>
        <dbReference type="EMBL" id="HIY65530.1"/>
    </source>
</evidence>
<gene>
    <name evidence="2" type="ORF">H9830_04560</name>
</gene>
<keyword evidence="1" id="KW-0472">Membrane</keyword>
<dbReference type="Pfam" id="PF13829">
    <property type="entry name" value="DUF4191"/>
    <property type="match status" value="1"/>
</dbReference>